<dbReference type="PRINTS" id="PR00922">
    <property type="entry name" value="DADACBPTASE3"/>
</dbReference>
<dbReference type="RefSeq" id="WP_394823390.1">
    <property type="nucleotide sequence ID" value="NZ_CP089984.1"/>
</dbReference>
<proteinExistence type="inferred from homology"/>
<dbReference type="PANTHER" id="PTHR30023">
    <property type="entry name" value="D-ALANYL-D-ALANINE CARBOXYPEPTIDASE"/>
    <property type="match status" value="1"/>
</dbReference>
<keyword evidence="5" id="KW-0121">Carboxypeptidase</keyword>
<dbReference type="Pfam" id="PF02113">
    <property type="entry name" value="Peptidase_S13"/>
    <property type="match status" value="1"/>
</dbReference>
<keyword evidence="5" id="KW-0645">Protease</keyword>
<feature type="region of interest" description="Disordered" evidence="3">
    <location>
        <begin position="31"/>
        <end position="55"/>
    </location>
</feature>
<dbReference type="EC" id="3.4.16.4" evidence="5"/>
<comment type="similarity">
    <text evidence="1">Belongs to the peptidase S13 family.</text>
</comment>
<dbReference type="InterPro" id="IPR012338">
    <property type="entry name" value="Beta-lactam/transpept-like"/>
</dbReference>
<feature type="chain" id="PRO_5046606666" evidence="4">
    <location>
        <begin position="23"/>
        <end position="508"/>
    </location>
</feature>
<organism evidence="5 6">
    <name type="scientific">Pendulispora albinea</name>
    <dbReference type="NCBI Taxonomy" id="2741071"/>
    <lineage>
        <taxon>Bacteria</taxon>
        <taxon>Pseudomonadati</taxon>
        <taxon>Myxococcota</taxon>
        <taxon>Myxococcia</taxon>
        <taxon>Myxococcales</taxon>
        <taxon>Sorangiineae</taxon>
        <taxon>Pendulisporaceae</taxon>
        <taxon>Pendulispora</taxon>
    </lineage>
</organism>
<dbReference type="Proteomes" id="UP001370348">
    <property type="component" value="Chromosome"/>
</dbReference>
<dbReference type="Gene3D" id="3.50.80.20">
    <property type="entry name" value="D-Ala-D-Ala carboxypeptidase C, peptidase S13"/>
    <property type="match status" value="1"/>
</dbReference>
<accession>A0ABZ2LS89</accession>
<dbReference type="PANTHER" id="PTHR30023:SF0">
    <property type="entry name" value="PENICILLIN-SENSITIVE CARBOXYPEPTIDASE A"/>
    <property type="match status" value="1"/>
</dbReference>
<dbReference type="GO" id="GO:0009002">
    <property type="term" value="F:serine-type D-Ala-D-Ala carboxypeptidase activity"/>
    <property type="evidence" value="ECO:0007669"/>
    <property type="project" value="UniProtKB-EC"/>
</dbReference>
<reference evidence="5 6" key="1">
    <citation type="submission" date="2021-12" db="EMBL/GenBank/DDBJ databases">
        <title>Discovery of the Pendulisporaceae a myxobacterial family with distinct sporulation behavior and unique specialized metabolism.</title>
        <authorList>
            <person name="Garcia R."/>
            <person name="Popoff A."/>
            <person name="Bader C.D."/>
            <person name="Loehr J."/>
            <person name="Walesch S."/>
            <person name="Walt C."/>
            <person name="Boldt J."/>
            <person name="Bunk B."/>
            <person name="Haeckl F.J.F.P.J."/>
            <person name="Gunesch A.P."/>
            <person name="Birkelbach J."/>
            <person name="Nuebel U."/>
            <person name="Pietschmann T."/>
            <person name="Bach T."/>
            <person name="Mueller R."/>
        </authorList>
    </citation>
    <scope>NUCLEOTIDE SEQUENCE [LARGE SCALE GENOMIC DNA]</scope>
    <source>
        <strain evidence="5 6">MSr11954</strain>
    </source>
</reference>
<protein>
    <submittedName>
        <fullName evidence="5">D-alanyl-D-alanine carboxypeptidase/D-alanyl-D-alanine-endopeptidase</fullName>
        <ecNumber evidence="5">3.4.16.4</ecNumber>
    </submittedName>
</protein>
<keyword evidence="4" id="KW-0732">Signal</keyword>
<keyword evidence="2 5" id="KW-0378">Hydrolase</keyword>
<gene>
    <name evidence="5" type="primary">dacB</name>
    <name evidence="5" type="ORF">LZC94_38820</name>
</gene>
<evidence type="ECO:0000256" key="3">
    <source>
        <dbReference type="SAM" id="MobiDB-lite"/>
    </source>
</evidence>
<evidence type="ECO:0000256" key="4">
    <source>
        <dbReference type="SAM" id="SignalP"/>
    </source>
</evidence>
<evidence type="ECO:0000256" key="2">
    <source>
        <dbReference type="ARBA" id="ARBA00022801"/>
    </source>
</evidence>
<dbReference type="EMBL" id="CP089984">
    <property type="protein sequence ID" value="WXB13774.1"/>
    <property type="molecule type" value="Genomic_DNA"/>
</dbReference>
<evidence type="ECO:0000256" key="1">
    <source>
        <dbReference type="ARBA" id="ARBA00006096"/>
    </source>
</evidence>
<name>A0ABZ2LS89_9BACT</name>
<evidence type="ECO:0000313" key="5">
    <source>
        <dbReference type="EMBL" id="WXB13774.1"/>
    </source>
</evidence>
<sequence length="508" mass="53221">MHSRLSAMAAVLPIALAGLFLARDAVPQTAGAGGAAVEPPPAPAARPAIAPGPVHDHVPELEAAVRAMAGDAKFKDAQIGVAILDCDTGHYLATSNEHGALNPASNAKVYTAGAALAMLGAEHRYETALFGTAKDGEVQGPLVLRGHGDPSLTTADLFALAEELHAQGVRRVSGDLLVDQHLWDDQTTPPAFEQQPNEWSAFRAPISAVAVNENTVTLSVRPTQAGSPALVTFDPPGFVDVDGTVATGEGRDTVILALSGNGKRLAAKVSGSVGSDARVVRYTRRVEDPSLLAGYALRSVFDKVGIKVAGEVKVGTSTKGNLLARHESEPLAQLLSSLGKQSDNFYAEMVFKTLATEVKGRPGKSADAADLVGRWINKIGAGDTGVAIKNGSGLFDANRTTATSLVLFLRAMWRDPTVQPEFLAQFAVGGVDGTLHKRFRATRHHGAIRAKTGTLQDAIALSGYVLGPPGRSPLAFSILFNQVAGKADVARSASDKLVEILLRRQWGE</sequence>
<dbReference type="InterPro" id="IPR000667">
    <property type="entry name" value="Peptidase_S13"/>
</dbReference>
<dbReference type="Gene3D" id="3.40.710.10">
    <property type="entry name" value="DD-peptidase/beta-lactamase superfamily"/>
    <property type="match status" value="2"/>
</dbReference>
<dbReference type="SUPFAM" id="SSF56601">
    <property type="entry name" value="beta-lactamase/transpeptidase-like"/>
    <property type="match status" value="1"/>
</dbReference>
<dbReference type="NCBIfam" id="TIGR00666">
    <property type="entry name" value="PBP4"/>
    <property type="match status" value="1"/>
</dbReference>
<feature type="signal peptide" evidence="4">
    <location>
        <begin position="1"/>
        <end position="22"/>
    </location>
</feature>
<evidence type="ECO:0000313" key="6">
    <source>
        <dbReference type="Proteomes" id="UP001370348"/>
    </source>
</evidence>
<keyword evidence="6" id="KW-1185">Reference proteome</keyword>